<organism evidence="3 4">
    <name type="scientific">Syntrophomonas wolfei subsp. wolfei (strain DSM 2245B / Goettingen)</name>
    <dbReference type="NCBI Taxonomy" id="335541"/>
    <lineage>
        <taxon>Bacteria</taxon>
        <taxon>Bacillati</taxon>
        <taxon>Bacillota</taxon>
        <taxon>Clostridia</taxon>
        <taxon>Eubacteriales</taxon>
        <taxon>Syntrophomonadaceae</taxon>
        <taxon>Syntrophomonas</taxon>
    </lineage>
</organism>
<evidence type="ECO:0000313" key="4">
    <source>
        <dbReference type="Proteomes" id="UP000001968"/>
    </source>
</evidence>
<reference evidence="4" key="1">
    <citation type="journal article" date="2010" name="Environ. Microbiol.">
        <title>The genome of Syntrophomonas wolfei: new insights into syntrophic metabolism and biohydrogen production.</title>
        <authorList>
            <person name="Sieber J.R."/>
            <person name="Sims D.R."/>
            <person name="Han C."/>
            <person name="Kim E."/>
            <person name="Lykidis A."/>
            <person name="Lapidus A.L."/>
            <person name="McDonnald E."/>
            <person name="Rohlin L."/>
            <person name="Culley D.E."/>
            <person name="Gunsalus R."/>
            <person name="McInerney M.J."/>
        </authorList>
    </citation>
    <scope>NUCLEOTIDE SEQUENCE [LARGE SCALE GENOMIC DNA]</scope>
    <source>
        <strain evidence="4">DSM 2245B / Goettingen</strain>
    </source>
</reference>
<dbReference type="Gene3D" id="3.40.190.10">
    <property type="entry name" value="Periplasmic binding protein-like II"/>
    <property type="match status" value="2"/>
</dbReference>
<dbReference type="SUPFAM" id="SSF140683">
    <property type="entry name" value="SP0561-like"/>
    <property type="match status" value="1"/>
</dbReference>
<dbReference type="KEGG" id="swo:Swol_2096"/>
<dbReference type="InterPro" id="IPR038062">
    <property type="entry name" value="ScdA-like_N_sf"/>
</dbReference>
<evidence type="ECO:0000313" key="3">
    <source>
        <dbReference type="EMBL" id="ABI69388.1"/>
    </source>
</evidence>
<dbReference type="PANTHER" id="PTHR30006:SF2">
    <property type="entry name" value="ABC TRANSPORTER SUBSTRATE-BINDING PROTEIN"/>
    <property type="match status" value="1"/>
</dbReference>
<dbReference type="Proteomes" id="UP000001968">
    <property type="component" value="Chromosome"/>
</dbReference>
<dbReference type="eggNOG" id="COG1840">
    <property type="taxonomic scope" value="Bacteria"/>
</dbReference>
<dbReference type="AlphaFoldDB" id="Q0AV66"/>
<dbReference type="EMBL" id="CP000448">
    <property type="protein sequence ID" value="ABI69388.1"/>
    <property type="molecule type" value="Genomic_DNA"/>
</dbReference>
<evidence type="ECO:0000256" key="1">
    <source>
        <dbReference type="ARBA" id="ARBA00022729"/>
    </source>
</evidence>
<keyword evidence="4" id="KW-1185">Reference proteome</keyword>
<protein>
    <submittedName>
        <fullName evidence="3">ABC-type Fe3+ transport system periplasmic component-like protein</fullName>
    </submittedName>
</protein>
<dbReference type="HOGENOM" id="CLU_055408_0_0_9"/>
<dbReference type="OrthoDB" id="9766989at2"/>
<keyword evidence="1" id="KW-0732">Signal</keyword>
<evidence type="ECO:0000259" key="2">
    <source>
        <dbReference type="Pfam" id="PF08984"/>
    </source>
</evidence>
<dbReference type="SUPFAM" id="SSF53850">
    <property type="entry name" value="Periplasmic binding protein-like II"/>
    <property type="match status" value="1"/>
</dbReference>
<dbReference type="Pfam" id="PF13343">
    <property type="entry name" value="SBP_bac_6"/>
    <property type="match status" value="1"/>
</dbReference>
<feature type="domain" description="DUF1858" evidence="2">
    <location>
        <begin position="4"/>
        <end position="61"/>
    </location>
</feature>
<dbReference type="InterPro" id="IPR015077">
    <property type="entry name" value="DUF1858"/>
</dbReference>
<dbReference type="PANTHER" id="PTHR30006">
    <property type="entry name" value="THIAMINE-BINDING PERIPLASMIC PROTEIN-RELATED"/>
    <property type="match status" value="1"/>
</dbReference>
<gene>
    <name evidence="3" type="ordered locus">Swol_2096</name>
</gene>
<proteinExistence type="predicted"/>
<dbReference type="Gene3D" id="1.10.3910.10">
    <property type="entry name" value="SP0561-like"/>
    <property type="match status" value="1"/>
</dbReference>
<accession>Q0AV66</accession>
<dbReference type="Pfam" id="PF08984">
    <property type="entry name" value="DUF1858"/>
    <property type="match status" value="1"/>
</dbReference>
<name>Q0AV66_SYNWW</name>
<dbReference type="STRING" id="335541.Swol_2096"/>
<sequence>MLVTAEDKIGDILKNHPELYELFWESGFNYSSVAELVRSLGKDTMLRTVLTVKGLNAELFINMINSRIGDGCQMEGLQYDYYNPDLPVNLLVKTACAVSEHFKEELMETVKARQKLTGEMPNVFIVDGCHAPHEFENFHDSESIDKLPDIIMSMSFDEIYDKRFIDKYVSQGYFTSVLDARQGNRQEYMDDSYTLNAGLAMVFLIDEKKLGDLPRPQKWGDLLDPIYENSIIAFGDEAKGIFEYPLYYFYKEFGMESMEKLARNVKGIYHAAKAARMAGTNSREAGAIYYMPLTFAQLCENKGVSIVLPEDGALIIPIAFLVKKDKVKELDYLVNLVSNTYGQMCADINAAVFNANIESKIPEGTKLKWLGWDYIRSHDIPALGEKLQEEFHKSWDKKPQS</sequence>